<evidence type="ECO:0000256" key="5">
    <source>
        <dbReference type="ARBA" id="ARBA00022833"/>
    </source>
</evidence>
<protein>
    <recommendedName>
        <fullName evidence="10">Transcription factor domain-containing protein</fullName>
    </recommendedName>
</protein>
<evidence type="ECO:0000256" key="7">
    <source>
        <dbReference type="SAM" id="MobiDB-lite"/>
    </source>
</evidence>
<dbReference type="GO" id="GO:0008270">
    <property type="term" value="F:zinc ion binding"/>
    <property type="evidence" value="ECO:0007669"/>
    <property type="project" value="UniProtKB-KW"/>
</dbReference>
<keyword evidence="5" id="KW-0862">Zinc</keyword>
<evidence type="ECO:0000256" key="6">
    <source>
        <dbReference type="ARBA" id="ARBA00023242"/>
    </source>
</evidence>
<reference evidence="8" key="1">
    <citation type="journal article" date="2020" name="Stud. Mycol.">
        <title>101 Dothideomycetes genomes: a test case for predicting lifestyles and emergence of pathogens.</title>
        <authorList>
            <person name="Haridas S."/>
            <person name="Albert R."/>
            <person name="Binder M."/>
            <person name="Bloem J."/>
            <person name="Labutti K."/>
            <person name="Salamov A."/>
            <person name="Andreopoulos B."/>
            <person name="Baker S."/>
            <person name="Barry K."/>
            <person name="Bills G."/>
            <person name="Bluhm B."/>
            <person name="Cannon C."/>
            <person name="Castanera R."/>
            <person name="Culley D."/>
            <person name="Daum C."/>
            <person name="Ezra D."/>
            <person name="Gonzalez J."/>
            <person name="Henrissat B."/>
            <person name="Kuo A."/>
            <person name="Liang C."/>
            <person name="Lipzen A."/>
            <person name="Lutzoni F."/>
            <person name="Magnuson J."/>
            <person name="Mondo S."/>
            <person name="Nolan M."/>
            <person name="Ohm R."/>
            <person name="Pangilinan J."/>
            <person name="Park H.-J."/>
            <person name="Ramirez L."/>
            <person name="Alfaro M."/>
            <person name="Sun H."/>
            <person name="Tritt A."/>
            <person name="Yoshinaga Y."/>
            <person name="Zwiers L.-H."/>
            <person name="Turgeon B."/>
            <person name="Goodwin S."/>
            <person name="Spatafora J."/>
            <person name="Crous P."/>
            <person name="Grigoriev I."/>
        </authorList>
    </citation>
    <scope>NUCLEOTIDE SEQUENCE</scope>
    <source>
        <strain evidence="8">CBS 207.26</strain>
    </source>
</reference>
<keyword evidence="3" id="KW-0677">Repeat</keyword>
<dbReference type="AlphaFoldDB" id="A0A6A6EI52"/>
<gene>
    <name evidence="8" type="ORF">K469DRAFT_747508</name>
</gene>
<evidence type="ECO:0000256" key="1">
    <source>
        <dbReference type="ARBA" id="ARBA00004123"/>
    </source>
</evidence>
<evidence type="ECO:0000256" key="3">
    <source>
        <dbReference type="ARBA" id="ARBA00022737"/>
    </source>
</evidence>
<dbReference type="Proteomes" id="UP000800200">
    <property type="component" value="Unassembled WGS sequence"/>
</dbReference>
<evidence type="ECO:0000313" key="9">
    <source>
        <dbReference type="Proteomes" id="UP000800200"/>
    </source>
</evidence>
<keyword evidence="9" id="KW-1185">Reference proteome</keyword>
<keyword evidence="6" id="KW-0539">Nucleus</keyword>
<dbReference type="EMBL" id="ML994619">
    <property type="protein sequence ID" value="KAF2190358.1"/>
    <property type="molecule type" value="Genomic_DNA"/>
</dbReference>
<dbReference type="OrthoDB" id="654211at2759"/>
<evidence type="ECO:0000313" key="8">
    <source>
        <dbReference type="EMBL" id="KAF2190358.1"/>
    </source>
</evidence>
<sequence>MSSPGIQEPDIWMSKILPDMPPASGLDHFLQAYLLPDTTSWLDGFQAYRSPESIDFSFLQTPGLSVGSLAASTLGFSEPHVAQPERLSTLSGPCSTQQDSNNHGNSNQAVTEEHWQLMQDEIAKSNPYILPPRNTLYGFISRYFNSFHHHQPFLQESTWSPNASPISLVLAVCANVALYSLEHSATVELHRQVVVMMSSVDAGISELQSIMLITAFAVWSGDIDDLQVALQFHGRLTLAVRREWAASKNIGDSDNPT</sequence>
<dbReference type="InterPro" id="IPR051059">
    <property type="entry name" value="VerF-like"/>
</dbReference>
<evidence type="ECO:0000256" key="2">
    <source>
        <dbReference type="ARBA" id="ARBA00022723"/>
    </source>
</evidence>
<evidence type="ECO:0000256" key="4">
    <source>
        <dbReference type="ARBA" id="ARBA00022771"/>
    </source>
</evidence>
<dbReference type="GO" id="GO:0005634">
    <property type="term" value="C:nucleus"/>
    <property type="evidence" value="ECO:0007669"/>
    <property type="project" value="UniProtKB-SubCell"/>
</dbReference>
<dbReference type="PANTHER" id="PTHR40626">
    <property type="entry name" value="MIP31509P"/>
    <property type="match status" value="1"/>
</dbReference>
<dbReference type="GO" id="GO:0000978">
    <property type="term" value="F:RNA polymerase II cis-regulatory region sequence-specific DNA binding"/>
    <property type="evidence" value="ECO:0007669"/>
    <property type="project" value="InterPro"/>
</dbReference>
<organism evidence="8 9">
    <name type="scientific">Zopfia rhizophila CBS 207.26</name>
    <dbReference type="NCBI Taxonomy" id="1314779"/>
    <lineage>
        <taxon>Eukaryota</taxon>
        <taxon>Fungi</taxon>
        <taxon>Dikarya</taxon>
        <taxon>Ascomycota</taxon>
        <taxon>Pezizomycotina</taxon>
        <taxon>Dothideomycetes</taxon>
        <taxon>Dothideomycetes incertae sedis</taxon>
        <taxon>Zopfiaceae</taxon>
        <taxon>Zopfia</taxon>
    </lineage>
</organism>
<dbReference type="PANTHER" id="PTHR40626:SF11">
    <property type="entry name" value="ZINC FINGER PROTEIN YPR022C"/>
    <property type="match status" value="1"/>
</dbReference>
<proteinExistence type="predicted"/>
<name>A0A6A6EI52_9PEZI</name>
<feature type="region of interest" description="Disordered" evidence="7">
    <location>
        <begin position="86"/>
        <end position="107"/>
    </location>
</feature>
<accession>A0A6A6EI52</accession>
<keyword evidence="4" id="KW-0863">Zinc-finger</keyword>
<evidence type="ECO:0008006" key="10">
    <source>
        <dbReference type="Google" id="ProtNLM"/>
    </source>
</evidence>
<dbReference type="GO" id="GO:0000981">
    <property type="term" value="F:DNA-binding transcription factor activity, RNA polymerase II-specific"/>
    <property type="evidence" value="ECO:0007669"/>
    <property type="project" value="InterPro"/>
</dbReference>
<dbReference type="GO" id="GO:0000785">
    <property type="term" value="C:chromatin"/>
    <property type="evidence" value="ECO:0007669"/>
    <property type="project" value="TreeGrafter"/>
</dbReference>
<comment type="subcellular location">
    <subcellularLocation>
        <location evidence="1">Nucleus</location>
    </subcellularLocation>
</comment>
<keyword evidence="2" id="KW-0479">Metal-binding</keyword>